<dbReference type="PROSITE" id="PS50893">
    <property type="entry name" value="ABC_TRANSPORTER_2"/>
    <property type="match status" value="1"/>
</dbReference>
<comment type="similarity">
    <text evidence="13">Belongs to the binding-protein-dependent transport system permease family.</text>
</comment>
<feature type="transmembrane region" description="Helical" evidence="13">
    <location>
        <begin position="214"/>
        <end position="239"/>
    </location>
</feature>
<dbReference type="RefSeq" id="WP_234754854.1">
    <property type="nucleotide sequence ID" value="NZ_BAAAWN010000001.1"/>
</dbReference>
<evidence type="ECO:0000256" key="9">
    <source>
        <dbReference type="ARBA" id="ARBA00022840"/>
    </source>
</evidence>
<gene>
    <name evidence="17" type="ORF">ACFFP1_12415</name>
</gene>
<proteinExistence type="inferred from homology"/>
<dbReference type="PANTHER" id="PTHR43297:SF14">
    <property type="entry name" value="ATPASE AAA-TYPE CORE DOMAIN-CONTAINING PROTEIN"/>
    <property type="match status" value="1"/>
</dbReference>
<evidence type="ECO:0000256" key="3">
    <source>
        <dbReference type="ARBA" id="ARBA00005417"/>
    </source>
</evidence>
<evidence type="ECO:0000259" key="15">
    <source>
        <dbReference type="PROSITE" id="PS50893"/>
    </source>
</evidence>
<keyword evidence="10" id="KW-1278">Translocase</keyword>
<feature type="transmembrane region" description="Helical" evidence="13">
    <location>
        <begin position="33"/>
        <end position="55"/>
    </location>
</feature>
<keyword evidence="4 13" id="KW-0813">Transport</keyword>
<feature type="transmembrane region" description="Helical" evidence="13">
    <location>
        <begin position="99"/>
        <end position="123"/>
    </location>
</feature>
<accession>A0ABV5Y285</accession>
<keyword evidence="18" id="KW-1185">Reference proteome</keyword>
<evidence type="ECO:0000256" key="10">
    <source>
        <dbReference type="ARBA" id="ARBA00022967"/>
    </source>
</evidence>
<keyword evidence="7 13" id="KW-0812">Transmembrane</keyword>
<feature type="transmembrane region" description="Helical" evidence="13">
    <location>
        <begin position="259"/>
        <end position="286"/>
    </location>
</feature>
<dbReference type="CDD" id="cd06261">
    <property type="entry name" value="TM_PBP2"/>
    <property type="match status" value="1"/>
</dbReference>
<dbReference type="SUPFAM" id="SSF161098">
    <property type="entry name" value="MetI-like"/>
    <property type="match status" value="1"/>
</dbReference>
<dbReference type="InterPro" id="IPR003593">
    <property type="entry name" value="AAA+_ATPase"/>
</dbReference>
<dbReference type="SMART" id="SM00382">
    <property type="entry name" value="AAA"/>
    <property type="match status" value="1"/>
</dbReference>
<sequence length="604" mass="63897">MTIPPIDGTVTATAASGETAKRRHIVVRLLQDPVAICCIFVLLLLTAASVLAPFLTDQDPIKSSLAETLAPMSQQHPLGADGVGRDVVARLLYGGQTSLAAACVAVLVAFAVGVPAGLFGGYYRGRADAILAWASNFIMAVPAIIILLVVMAAVSQSTYVAMAVLGLIVSPSVYRLVRASVVSVREELFVDAAKVSGLSDARIMRRHILPVVQAPSIIQAAQIFGVSIGIQAGIAFLGLGSPTEASWGAMLNDAFANIYSAPLLLLWPALIICMTTASLALLANSLRDSLSGSRRRPTRHSDRVRDGAPSSEGSAAGDFAEVADDVLLAVDHLKVDYPVDGGRRTVVDGVSLTVRRGQVLGLVGESGSGKSQTAFSLLGLLPPEARVSAGRLLFDGAEMKGLGRSAMNRLRGKRIAYVPQEPMSNLDPSFTIGSQLAEPVRQHMKVSAKEAKALLLGLLERVGINDPARVYSSYPHQISGGMAQRVLIAGAISCDPHLLIADEPTTALDVTVQAEILDLIRSLQAERNMGVILVTHDFGVVADICDRVAVMHTGKIVETASVKELFSTPHHEYTRMLLSSTLEDAKPRSPLKSTPKLPKRAQTA</sequence>
<dbReference type="InterPro" id="IPR050388">
    <property type="entry name" value="ABC_Ni/Peptide_Import"/>
</dbReference>
<comment type="caution">
    <text evidence="17">The sequence shown here is derived from an EMBL/GenBank/DDBJ whole genome shotgun (WGS) entry which is preliminary data.</text>
</comment>
<evidence type="ECO:0000313" key="18">
    <source>
        <dbReference type="Proteomes" id="UP001589702"/>
    </source>
</evidence>
<evidence type="ECO:0000256" key="12">
    <source>
        <dbReference type="ARBA" id="ARBA00023136"/>
    </source>
</evidence>
<dbReference type="Gene3D" id="1.10.3720.10">
    <property type="entry name" value="MetI-like"/>
    <property type="match status" value="1"/>
</dbReference>
<dbReference type="Gene3D" id="3.40.50.300">
    <property type="entry name" value="P-loop containing nucleotide triphosphate hydrolases"/>
    <property type="match status" value="1"/>
</dbReference>
<feature type="region of interest" description="Disordered" evidence="14">
    <location>
        <begin position="290"/>
        <end position="316"/>
    </location>
</feature>
<dbReference type="PANTHER" id="PTHR43297">
    <property type="entry name" value="OLIGOPEPTIDE TRANSPORT ATP-BINDING PROTEIN APPD"/>
    <property type="match status" value="1"/>
</dbReference>
<evidence type="ECO:0000256" key="11">
    <source>
        <dbReference type="ARBA" id="ARBA00022989"/>
    </source>
</evidence>
<evidence type="ECO:0000256" key="2">
    <source>
        <dbReference type="ARBA" id="ARBA00004202"/>
    </source>
</evidence>
<comment type="similarity">
    <text evidence="3">Belongs to the ABC transporter superfamily.</text>
</comment>
<dbReference type="CDD" id="cd03257">
    <property type="entry name" value="ABC_NikE_OppD_transporters"/>
    <property type="match status" value="1"/>
</dbReference>
<dbReference type="InterPro" id="IPR000515">
    <property type="entry name" value="MetI-like"/>
</dbReference>
<protein>
    <submittedName>
        <fullName evidence="17">Dipeptide/oligopeptide/nickel ABC transporter permease/ATP-binding protein</fullName>
    </submittedName>
</protein>
<dbReference type="Proteomes" id="UP001589702">
    <property type="component" value="Unassembled WGS sequence"/>
</dbReference>
<evidence type="ECO:0000256" key="13">
    <source>
        <dbReference type="RuleBase" id="RU363032"/>
    </source>
</evidence>
<evidence type="ECO:0000256" key="5">
    <source>
        <dbReference type="ARBA" id="ARBA00022475"/>
    </source>
</evidence>
<feature type="transmembrane region" description="Helical" evidence="13">
    <location>
        <begin position="159"/>
        <end position="177"/>
    </location>
</feature>
<evidence type="ECO:0000256" key="4">
    <source>
        <dbReference type="ARBA" id="ARBA00022448"/>
    </source>
</evidence>
<evidence type="ECO:0000313" key="17">
    <source>
        <dbReference type="EMBL" id="MFB9820297.1"/>
    </source>
</evidence>
<dbReference type="InterPro" id="IPR003439">
    <property type="entry name" value="ABC_transporter-like_ATP-bd"/>
</dbReference>
<name>A0ABV5Y285_ARTRM</name>
<keyword evidence="11 13" id="KW-1133">Transmembrane helix</keyword>
<dbReference type="PROSITE" id="PS00211">
    <property type="entry name" value="ABC_TRANSPORTER_1"/>
    <property type="match status" value="1"/>
</dbReference>
<feature type="domain" description="ABC transporter" evidence="15">
    <location>
        <begin position="327"/>
        <end position="578"/>
    </location>
</feature>
<keyword evidence="8" id="KW-0547">Nucleotide-binding</keyword>
<evidence type="ECO:0000256" key="6">
    <source>
        <dbReference type="ARBA" id="ARBA00022519"/>
    </source>
</evidence>
<dbReference type="PROSITE" id="PS50928">
    <property type="entry name" value="ABC_TM1"/>
    <property type="match status" value="1"/>
</dbReference>
<evidence type="ECO:0000256" key="8">
    <source>
        <dbReference type="ARBA" id="ARBA00022741"/>
    </source>
</evidence>
<evidence type="ECO:0000256" key="7">
    <source>
        <dbReference type="ARBA" id="ARBA00022692"/>
    </source>
</evidence>
<dbReference type="Pfam" id="PF00528">
    <property type="entry name" value="BPD_transp_1"/>
    <property type="match status" value="1"/>
</dbReference>
<organism evidence="17 18">
    <name type="scientific">Arthrobacter ramosus</name>
    <dbReference type="NCBI Taxonomy" id="1672"/>
    <lineage>
        <taxon>Bacteria</taxon>
        <taxon>Bacillati</taxon>
        <taxon>Actinomycetota</taxon>
        <taxon>Actinomycetes</taxon>
        <taxon>Micrococcales</taxon>
        <taxon>Micrococcaceae</taxon>
        <taxon>Arthrobacter</taxon>
    </lineage>
</organism>
<dbReference type="InterPro" id="IPR035906">
    <property type="entry name" value="MetI-like_sf"/>
</dbReference>
<feature type="transmembrane region" description="Helical" evidence="13">
    <location>
        <begin position="130"/>
        <end position="153"/>
    </location>
</feature>
<keyword evidence="9" id="KW-0067">ATP-binding</keyword>
<dbReference type="Pfam" id="PF00005">
    <property type="entry name" value="ABC_tran"/>
    <property type="match status" value="1"/>
</dbReference>
<dbReference type="InterPro" id="IPR027417">
    <property type="entry name" value="P-loop_NTPase"/>
</dbReference>
<reference evidence="17 18" key="1">
    <citation type="submission" date="2024-09" db="EMBL/GenBank/DDBJ databases">
        <authorList>
            <person name="Sun Q."/>
            <person name="Mori K."/>
        </authorList>
    </citation>
    <scope>NUCLEOTIDE SEQUENCE [LARGE SCALE GENOMIC DNA]</scope>
    <source>
        <strain evidence="17 18">JCM 1334</strain>
    </source>
</reference>
<feature type="domain" description="ABC transmembrane type-1" evidence="16">
    <location>
        <begin position="95"/>
        <end position="283"/>
    </location>
</feature>
<dbReference type="EMBL" id="JBHMBC010000018">
    <property type="protein sequence ID" value="MFB9820297.1"/>
    <property type="molecule type" value="Genomic_DNA"/>
</dbReference>
<keyword evidence="6" id="KW-0997">Cell inner membrane</keyword>
<keyword evidence="12 13" id="KW-0472">Membrane</keyword>
<dbReference type="SUPFAM" id="SSF52540">
    <property type="entry name" value="P-loop containing nucleoside triphosphate hydrolases"/>
    <property type="match status" value="1"/>
</dbReference>
<dbReference type="InterPro" id="IPR017871">
    <property type="entry name" value="ABC_transporter-like_CS"/>
</dbReference>
<comment type="subcellular location">
    <subcellularLocation>
        <location evidence="13">Cell membrane</location>
        <topology evidence="13">Multi-pass membrane protein</topology>
    </subcellularLocation>
    <subcellularLocation>
        <location evidence="2">Cell membrane</location>
        <topology evidence="2">Peripheral membrane protein</topology>
    </subcellularLocation>
    <subcellularLocation>
        <location evidence="1">Membrane</location>
        <topology evidence="1">Multi-pass membrane protein</topology>
    </subcellularLocation>
</comment>
<keyword evidence="5" id="KW-1003">Cell membrane</keyword>
<evidence type="ECO:0000256" key="1">
    <source>
        <dbReference type="ARBA" id="ARBA00004141"/>
    </source>
</evidence>
<evidence type="ECO:0000256" key="14">
    <source>
        <dbReference type="SAM" id="MobiDB-lite"/>
    </source>
</evidence>
<feature type="region of interest" description="Disordered" evidence="14">
    <location>
        <begin position="584"/>
        <end position="604"/>
    </location>
</feature>
<evidence type="ECO:0000259" key="16">
    <source>
        <dbReference type="PROSITE" id="PS50928"/>
    </source>
</evidence>